<gene>
    <name evidence="1 3 4" type="ORF">SRAE_2000008400</name>
</gene>
<dbReference type="STRING" id="34506.A0A090MXG7"/>
<organism evidence="1">
    <name type="scientific">Strongyloides ratti</name>
    <name type="common">Parasitic roundworm</name>
    <dbReference type="NCBI Taxonomy" id="34506"/>
    <lineage>
        <taxon>Eukaryota</taxon>
        <taxon>Metazoa</taxon>
        <taxon>Ecdysozoa</taxon>
        <taxon>Nematoda</taxon>
        <taxon>Chromadorea</taxon>
        <taxon>Rhabditida</taxon>
        <taxon>Tylenchina</taxon>
        <taxon>Panagrolaimomorpha</taxon>
        <taxon>Strongyloidoidea</taxon>
        <taxon>Strongyloididae</taxon>
        <taxon>Strongyloides</taxon>
    </lineage>
</organism>
<dbReference type="OMA" id="RIQAKEC"/>
<dbReference type="Gene3D" id="3.40.50.1240">
    <property type="entry name" value="Phosphoglycerate mutase-like"/>
    <property type="match status" value="1"/>
</dbReference>
<dbReference type="EMBL" id="LN609529">
    <property type="protein sequence ID" value="CEF65404.1"/>
    <property type="molecule type" value="Genomic_DNA"/>
</dbReference>
<dbReference type="GeneID" id="36377768"/>
<keyword evidence="2" id="KW-1185">Reference proteome</keyword>
<dbReference type="SUPFAM" id="SSF53254">
    <property type="entry name" value="Phosphoglycerate mutase-like"/>
    <property type="match status" value="1"/>
</dbReference>
<dbReference type="OrthoDB" id="414418at2759"/>
<dbReference type="CDD" id="cd07067">
    <property type="entry name" value="HP_PGM_like"/>
    <property type="match status" value="1"/>
</dbReference>
<dbReference type="AlphaFoldDB" id="A0A090MXG7"/>
<dbReference type="WBParaSite" id="SRAE_2000008400.1">
    <property type="protein sequence ID" value="SRAE_2000008400.1"/>
    <property type="gene ID" value="WBGene00260274"/>
</dbReference>
<dbReference type="InterPro" id="IPR029033">
    <property type="entry name" value="His_PPase_superfam"/>
</dbReference>
<evidence type="ECO:0000313" key="1">
    <source>
        <dbReference type="EMBL" id="CEF65404.1"/>
    </source>
</evidence>
<dbReference type="RefSeq" id="XP_024504604.1">
    <property type="nucleotide sequence ID" value="XM_024650870.1"/>
</dbReference>
<dbReference type="GO" id="GO:0016791">
    <property type="term" value="F:phosphatase activity"/>
    <property type="evidence" value="ECO:0007669"/>
    <property type="project" value="UniProtKB-ARBA"/>
</dbReference>
<dbReference type="WormBase" id="SRAE_2000008400">
    <property type="protein sequence ID" value="SRP05437"/>
    <property type="gene ID" value="WBGene00260274"/>
</dbReference>
<dbReference type="CTD" id="36377768"/>
<proteinExistence type="predicted"/>
<dbReference type="Pfam" id="PF00300">
    <property type="entry name" value="His_Phos_1"/>
    <property type="match status" value="1"/>
</dbReference>
<evidence type="ECO:0000313" key="3">
    <source>
        <dbReference type="WBParaSite" id="SRAE_2000008400.1"/>
    </source>
</evidence>
<name>A0A090MXG7_STRRB</name>
<dbReference type="InterPro" id="IPR013078">
    <property type="entry name" value="His_Pase_superF_clade-1"/>
</dbReference>
<reference evidence="1 2" key="1">
    <citation type="submission" date="2014-09" db="EMBL/GenBank/DDBJ databases">
        <authorList>
            <person name="Martin A.A."/>
        </authorList>
    </citation>
    <scope>NUCLEOTIDE SEQUENCE</scope>
    <source>
        <strain evidence="2">ED321</strain>
        <strain evidence="1">ED321 Heterogonic</strain>
    </source>
</reference>
<protein>
    <submittedName>
        <fullName evidence="1 3">Histidine phosphatase superfamily, clade-1-containing protein</fullName>
    </submittedName>
</protein>
<dbReference type="Proteomes" id="UP000035682">
    <property type="component" value="Unplaced"/>
</dbReference>
<evidence type="ECO:0000313" key="2">
    <source>
        <dbReference type="Proteomes" id="UP000035682"/>
    </source>
</evidence>
<sequence>MPRRIYSVRHCQREDNINVNWQQIYPDFKSDNSPLSNKGRKNQGLALEKRFRDINIDYVFSSPMDRTCETTTILLECLTMCLDPPGCWETEKLKEKYDKIDLSYQPIITEYPKIEKGWDDSKCSGINDQILLVSHASPMAAIHDVLNGHWNYPCQGSISIYDEVGNGTGTFVCSKFNDTTHLKMQLWVK</sequence>
<reference evidence="3" key="2">
    <citation type="submission" date="2020-12" db="UniProtKB">
        <authorList>
            <consortium name="WormBaseParasite"/>
        </authorList>
    </citation>
    <scope>IDENTIFICATION</scope>
</reference>
<evidence type="ECO:0000313" key="4">
    <source>
        <dbReference type="WormBase" id="SRAE_2000008400"/>
    </source>
</evidence>
<accession>A0A090MXG7</accession>